<name>A0A6J4LK34_9BACT</name>
<organism evidence="2">
    <name type="scientific">uncultured Gemmatimonadaceae bacterium</name>
    <dbReference type="NCBI Taxonomy" id="246130"/>
    <lineage>
        <taxon>Bacteria</taxon>
        <taxon>Pseudomonadati</taxon>
        <taxon>Gemmatimonadota</taxon>
        <taxon>Gemmatimonadia</taxon>
        <taxon>Gemmatimonadales</taxon>
        <taxon>Gemmatimonadaceae</taxon>
        <taxon>environmental samples</taxon>
    </lineage>
</organism>
<dbReference type="AlphaFoldDB" id="A0A6J4LK34"/>
<accession>A0A6J4LK34</accession>
<evidence type="ECO:0000313" key="2">
    <source>
        <dbReference type="EMBL" id="CAA9335045.1"/>
    </source>
</evidence>
<reference evidence="2" key="1">
    <citation type="submission" date="2020-02" db="EMBL/GenBank/DDBJ databases">
        <authorList>
            <person name="Meier V. D."/>
        </authorList>
    </citation>
    <scope>NUCLEOTIDE SEQUENCE</scope>
    <source>
        <strain evidence="2">AVDCRST_MAG40</strain>
    </source>
</reference>
<feature type="repeat" description="TPR" evidence="1">
    <location>
        <begin position="60"/>
        <end position="93"/>
    </location>
</feature>
<sequence>MGSNFLPRPPPVALSALMSNAAKLKKKAVEFEQKKQYGKALALYVQILESGAAGNTEPEVGLYNRVGDLLLRTGDANGAIGYYRKAVDLYAESGFLNNAIALCNKILRQDPSQTVVHYRLGRISAQKGFKGDAKVHFLEYAQQMQRAGDMDESFRALKEFADLCPDQDDIRLMLAEQLSKQGRSAEAAEQLQTLHEKLTAEGRTAEARAAAERLAAIDPAAAPRTGGSSSAP</sequence>
<evidence type="ECO:0000256" key="1">
    <source>
        <dbReference type="PROSITE-ProRule" id="PRU00339"/>
    </source>
</evidence>
<gene>
    <name evidence="2" type="ORF">AVDCRST_MAG40-2115</name>
</gene>
<dbReference type="InterPro" id="IPR011990">
    <property type="entry name" value="TPR-like_helical_dom_sf"/>
</dbReference>
<keyword evidence="1" id="KW-0802">TPR repeat</keyword>
<proteinExistence type="predicted"/>
<dbReference type="InterPro" id="IPR019734">
    <property type="entry name" value="TPR_rpt"/>
</dbReference>
<dbReference type="SUPFAM" id="SSF48452">
    <property type="entry name" value="TPR-like"/>
    <property type="match status" value="1"/>
</dbReference>
<feature type="non-terminal residue" evidence="2">
    <location>
        <position position="232"/>
    </location>
</feature>
<dbReference type="EMBL" id="CADCTX010000630">
    <property type="protein sequence ID" value="CAA9335045.1"/>
    <property type="molecule type" value="Genomic_DNA"/>
</dbReference>
<dbReference type="Gene3D" id="1.25.40.10">
    <property type="entry name" value="Tetratricopeptide repeat domain"/>
    <property type="match status" value="2"/>
</dbReference>
<protein>
    <submittedName>
        <fullName evidence="2">Uncharacterized protein</fullName>
    </submittedName>
</protein>
<dbReference type="PROSITE" id="PS50005">
    <property type="entry name" value="TPR"/>
    <property type="match status" value="1"/>
</dbReference>